<accession>A0A932CPY6</accession>
<evidence type="ECO:0000313" key="2">
    <source>
        <dbReference type="Proteomes" id="UP000769766"/>
    </source>
</evidence>
<reference evidence="1" key="1">
    <citation type="submission" date="2020-07" db="EMBL/GenBank/DDBJ databases">
        <title>Huge and variable diversity of episymbiotic CPR bacteria and DPANN archaea in groundwater ecosystems.</title>
        <authorList>
            <person name="He C.Y."/>
            <person name="Keren R."/>
            <person name="Whittaker M."/>
            <person name="Farag I.F."/>
            <person name="Doudna J."/>
            <person name="Cate J.H.D."/>
            <person name="Banfield J.F."/>
        </authorList>
    </citation>
    <scope>NUCLEOTIDE SEQUENCE</scope>
    <source>
        <strain evidence="1">NC_groundwater_672_Ag_B-0.1um_62_36</strain>
    </source>
</reference>
<dbReference type="EMBL" id="JACPRF010000329">
    <property type="protein sequence ID" value="MBI2877346.1"/>
    <property type="molecule type" value="Genomic_DNA"/>
</dbReference>
<sequence>FLREYLDRSLREVDELKEYTQLPVLGAIPTLNLGKTGQGRNDGVPHRSWSFRASPGWLSKLRKSKA</sequence>
<comment type="caution">
    <text evidence="1">The sequence shown here is derived from an EMBL/GenBank/DDBJ whole genome shotgun (WGS) entry which is preliminary data.</text>
</comment>
<protein>
    <submittedName>
        <fullName evidence="1">Uncharacterized protein</fullName>
    </submittedName>
</protein>
<organism evidence="1 2">
    <name type="scientific">Tectimicrobiota bacterium</name>
    <dbReference type="NCBI Taxonomy" id="2528274"/>
    <lineage>
        <taxon>Bacteria</taxon>
        <taxon>Pseudomonadati</taxon>
        <taxon>Nitrospinota/Tectimicrobiota group</taxon>
        <taxon>Candidatus Tectimicrobiota</taxon>
    </lineage>
</organism>
<name>A0A932CPY6_UNCTE</name>
<gene>
    <name evidence="1" type="ORF">HYY20_10735</name>
</gene>
<evidence type="ECO:0000313" key="1">
    <source>
        <dbReference type="EMBL" id="MBI2877346.1"/>
    </source>
</evidence>
<proteinExistence type="predicted"/>
<feature type="non-terminal residue" evidence="1">
    <location>
        <position position="1"/>
    </location>
</feature>
<dbReference type="AlphaFoldDB" id="A0A932CPY6"/>
<dbReference type="Proteomes" id="UP000769766">
    <property type="component" value="Unassembled WGS sequence"/>
</dbReference>